<keyword evidence="3" id="KW-1185">Reference proteome</keyword>
<protein>
    <recommendedName>
        <fullName evidence="4">Adhesin domain-containing protein</fullName>
    </recommendedName>
</protein>
<dbReference type="AlphaFoldDB" id="A0A9P6R9B3"/>
<dbReference type="OrthoDB" id="2384767at2759"/>
<comment type="caution">
    <text evidence="2">The sequence shown here is derived from an EMBL/GenBank/DDBJ whole genome shotgun (WGS) entry which is preliminary data.</text>
</comment>
<feature type="compositionally biased region" description="Low complexity" evidence="1">
    <location>
        <begin position="85"/>
        <end position="103"/>
    </location>
</feature>
<evidence type="ECO:0000313" key="3">
    <source>
        <dbReference type="Proteomes" id="UP000738325"/>
    </source>
</evidence>
<evidence type="ECO:0000256" key="1">
    <source>
        <dbReference type="SAM" id="MobiDB-lite"/>
    </source>
</evidence>
<proteinExistence type="predicted"/>
<dbReference type="SUPFAM" id="SSF81995">
    <property type="entry name" value="beta-sandwich domain of Sec23/24"/>
    <property type="match status" value="1"/>
</dbReference>
<reference evidence="2" key="1">
    <citation type="journal article" date="2020" name="Fungal Divers.">
        <title>Resolving the Mortierellaceae phylogeny through synthesis of multi-gene phylogenetics and phylogenomics.</title>
        <authorList>
            <person name="Vandepol N."/>
            <person name="Liber J."/>
            <person name="Desiro A."/>
            <person name="Na H."/>
            <person name="Kennedy M."/>
            <person name="Barry K."/>
            <person name="Grigoriev I.V."/>
            <person name="Miller A.N."/>
            <person name="O'Donnell K."/>
            <person name="Stajich J.E."/>
            <person name="Bonito G."/>
        </authorList>
    </citation>
    <scope>NUCLEOTIDE SEQUENCE</scope>
    <source>
        <strain evidence="2">REB-010B</strain>
    </source>
</reference>
<accession>A0A9P6R9B3</accession>
<name>A0A9P6R9B3_9FUNG</name>
<dbReference type="Proteomes" id="UP000738325">
    <property type="component" value="Unassembled WGS sequence"/>
</dbReference>
<sequence>MSSDKKNLSLVDWASPSDEQLTFGSQSPYASSGSVHPAAPYDLGAGSDAAGLSPTAPSAPEESLLIPADAPPMYTKDPSLPIQELPTPQQRAPQAPQQLRPVPVSQPVQQARSPHQALPQDLQQGQPYSPQQQYYPQSHQPLLQQQQHPTYHPSAGVPVNYGATPSLPYEGSVVPRGPDAGFSNPASDPQRRRSCWVDPDTANTRKDFKTISPSSDLGLKLDVLDGITGNVVVKESESWSDLYVRVNVVMQATSSELLRGLELSLVGEAPKVNAKVHISDTYDSETKKRLMREHCARADVEIVYPRAHPGTGKLQVSVVNGEVTMNIGRRYGMPATFDEVQVSLTNGDVNFDNLIVGKLFEANVGNGHAMGLIRTTGKVVVIVMNGPVHMELDSEHMKDDWKVGGKDMDVDITSVNGRVNLELYRRFVGHFDVTNGNGQKNINLASDSKNDTIVYTARSAKQLKGWISADGTEPQGSLPRLNLVTVNGPISLDVGTGHK</sequence>
<feature type="compositionally biased region" description="Polar residues" evidence="1">
    <location>
        <begin position="17"/>
        <end position="34"/>
    </location>
</feature>
<dbReference type="EMBL" id="JAAAIP010000754">
    <property type="protein sequence ID" value="KAG0313013.1"/>
    <property type="molecule type" value="Genomic_DNA"/>
</dbReference>
<feature type="region of interest" description="Disordered" evidence="1">
    <location>
        <begin position="1"/>
        <end position="201"/>
    </location>
</feature>
<feature type="compositionally biased region" description="Low complexity" evidence="1">
    <location>
        <begin position="120"/>
        <end position="153"/>
    </location>
</feature>
<evidence type="ECO:0000313" key="2">
    <source>
        <dbReference type="EMBL" id="KAG0313013.1"/>
    </source>
</evidence>
<evidence type="ECO:0008006" key="4">
    <source>
        <dbReference type="Google" id="ProtNLM"/>
    </source>
</evidence>
<gene>
    <name evidence="2" type="ORF">BGZ99_009150</name>
</gene>
<organism evidence="2 3">
    <name type="scientific">Dissophora globulifera</name>
    <dbReference type="NCBI Taxonomy" id="979702"/>
    <lineage>
        <taxon>Eukaryota</taxon>
        <taxon>Fungi</taxon>
        <taxon>Fungi incertae sedis</taxon>
        <taxon>Mucoromycota</taxon>
        <taxon>Mortierellomycotina</taxon>
        <taxon>Mortierellomycetes</taxon>
        <taxon>Mortierellales</taxon>
        <taxon>Mortierellaceae</taxon>
        <taxon>Dissophora</taxon>
    </lineage>
</organism>